<dbReference type="Pfam" id="PF12697">
    <property type="entry name" value="Abhydrolase_6"/>
    <property type="match status" value="1"/>
</dbReference>
<dbReference type="InterPro" id="IPR052897">
    <property type="entry name" value="Sec-Metab_Biosynth_Hydrolase"/>
</dbReference>
<dbReference type="Gene3D" id="3.40.50.1820">
    <property type="entry name" value="alpha/beta hydrolase"/>
    <property type="match status" value="1"/>
</dbReference>
<name>A0A9D1R031_9BACT</name>
<keyword evidence="2" id="KW-0378">Hydrolase</keyword>
<reference evidence="2" key="2">
    <citation type="submission" date="2021-04" db="EMBL/GenBank/DDBJ databases">
        <authorList>
            <person name="Gilroy R."/>
        </authorList>
    </citation>
    <scope>NUCLEOTIDE SEQUENCE</scope>
    <source>
        <strain evidence="2">ChiSxjej5B17-1746</strain>
    </source>
</reference>
<accession>A0A9D1R031</accession>
<organism evidence="2 3">
    <name type="scientific">Candidatus Bilophila faecipullorum</name>
    <dbReference type="NCBI Taxonomy" id="2838482"/>
    <lineage>
        <taxon>Bacteria</taxon>
        <taxon>Pseudomonadati</taxon>
        <taxon>Thermodesulfobacteriota</taxon>
        <taxon>Desulfovibrionia</taxon>
        <taxon>Desulfovibrionales</taxon>
        <taxon>Desulfovibrionaceae</taxon>
        <taxon>Bilophila</taxon>
    </lineage>
</organism>
<dbReference type="EMBL" id="DXGI01000245">
    <property type="protein sequence ID" value="HIW78784.1"/>
    <property type="molecule type" value="Genomic_DNA"/>
</dbReference>
<dbReference type="PANTHER" id="PTHR37017:SF11">
    <property type="entry name" value="ESTERASE_LIPASE_THIOESTERASE DOMAIN-CONTAINING PROTEIN"/>
    <property type="match status" value="1"/>
</dbReference>
<reference evidence="2" key="1">
    <citation type="journal article" date="2021" name="PeerJ">
        <title>Extensive microbial diversity within the chicken gut microbiome revealed by metagenomics and culture.</title>
        <authorList>
            <person name="Gilroy R."/>
            <person name="Ravi A."/>
            <person name="Getino M."/>
            <person name="Pursley I."/>
            <person name="Horton D.L."/>
            <person name="Alikhan N.F."/>
            <person name="Baker D."/>
            <person name="Gharbi K."/>
            <person name="Hall N."/>
            <person name="Watson M."/>
            <person name="Adriaenssens E.M."/>
            <person name="Foster-Nyarko E."/>
            <person name="Jarju S."/>
            <person name="Secka A."/>
            <person name="Antonio M."/>
            <person name="Oren A."/>
            <person name="Chaudhuri R.R."/>
            <person name="La Ragione R."/>
            <person name="Hildebrand F."/>
            <person name="Pallen M.J."/>
        </authorList>
    </citation>
    <scope>NUCLEOTIDE SEQUENCE</scope>
    <source>
        <strain evidence="2">ChiSxjej5B17-1746</strain>
    </source>
</reference>
<dbReference type="AlphaFoldDB" id="A0A9D1R031"/>
<dbReference type="InterPro" id="IPR029058">
    <property type="entry name" value="AB_hydrolase_fold"/>
</dbReference>
<sequence>MTTPSFQEPSGGSSRTFVLIPGSWCGAWCWKPVAERLRRAGHDVHPLSLTGLAERSHLLSDRITLETHVMDVINLIRHNDMRDVVLVGHSYAGVILTVVADRIPQFLRHIVYLDAMVPLPGECAMDMIPRHDAAQRIYRAHHDGGVSVPVPAPGHFASDAMRDWFQAHMTPQPLKPYLERIDIRPPQGNGVPVTYVSCVPVRHPSIVLSAERARRLPLWRVIEIASGHNVHLHRPDDVADILMDCAERG</sequence>
<dbReference type="PANTHER" id="PTHR37017">
    <property type="entry name" value="AB HYDROLASE-1 DOMAIN-CONTAINING PROTEIN-RELATED"/>
    <property type="match status" value="1"/>
</dbReference>
<feature type="domain" description="AB hydrolase-1" evidence="1">
    <location>
        <begin position="17"/>
        <end position="240"/>
    </location>
</feature>
<dbReference type="Proteomes" id="UP000824264">
    <property type="component" value="Unassembled WGS sequence"/>
</dbReference>
<dbReference type="SUPFAM" id="SSF53474">
    <property type="entry name" value="alpha/beta-Hydrolases"/>
    <property type="match status" value="1"/>
</dbReference>
<comment type="caution">
    <text evidence="2">The sequence shown here is derived from an EMBL/GenBank/DDBJ whole genome shotgun (WGS) entry which is preliminary data.</text>
</comment>
<evidence type="ECO:0000313" key="3">
    <source>
        <dbReference type="Proteomes" id="UP000824264"/>
    </source>
</evidence>
<gene>
    <name evidence="2" type="ORF">H9874_06535</name>
</gene>
<protein>
    <submittedName>
        <fullName evidence="2">Alpha/beta hydrolase</fullName>
    </submittedName>
</protein>
<evidence type="ECO:0000313" key="2">
    <source>
        <dbReference type="EMBL" id="HIW78784.1"/>
    </source>
</evidence>
<proteinExistence type="predicted"/>
<dbReference type="GO" id="GO:0016787">
    <property type="term" value="F:hydrolase activity"/>
    <property type="evidence" value="ECO:0007669"/>
    <property type="project" value="UniProtKB-KW"/>
</dbReference>
<evidence type="ECO:0000259" key="1">
    <source>
        <dbReference type="Pfam" id="PF12697"/>
    </source>
</evidence>
<dbReference type="InterPro" id="IPR000073">
    <property type="entry name" value="AB_hydrolase_1"/>
</dbReference>